<evidence type="ECO:0000256" key="2">
    <source>
        <dbReference type="ARBA" id="ARBA00022679"/>
    </source>
</evidence>
<evidence type="ECO:0000259" key="3">
    <source>
        <dbReference type="Pfam" id="PF00534"/>
    </source>
</evidence>
<dbReference type="PANTHER" id="PTHR45947:SF14">
    <property type="entry name" value="SLL1723 PROTEIN"/>
    <property type="match status" value="1"/>
</dbReference>
<feature type="domain" description="Glycosyltransferase subfamily 4-like N-terminal" evidence="4">
    <location>
        <begin position="29"/>
        <end position="173"/>
    </location>
</feature>
<dbReference type="InterPro" id="IPR050194">
    <property type="entry name" value="Glycosyltransferase_grp1"/>
</dbReference>
<dbReference type="RefSeq" id="WP_089292057.1">
    <property type="nucleotide sequence ID" value="NZ_BOMU01000031.1"/>
</dbReference>
<proteinExistence type="predicted"/>
<evidence type="ECO:0000256" key="1">
    <source>
        <dbReference type="ARBA" id="ARBA00022676"/>
    </source>
</evidence>
<dbReference type="SUPFAM" id="SSF53756">
    <property type="entry name" value="UDP-Glycosyltransferase/glycogen phosphorylase"/>
    <property type="match status" value="1"/>
</dbReference>
<reference evidence="5 6" key="1">
    <citation type="submission" date="2017-06" db="EMBL/GenBank/DDBJ databases">
        <authorList>
            <person name="Kim H.J."/>
            <person name="Triplett B.A."/>
        </authorList>
    </citation>
    <scope>NUCLEOTIDE SEQUENCE [LARGE SCALE GENOMIC DNA]</scope>
    <source>
        <strain evidence="5 6">DSM 43151</strain>
    </source>
</reference>
<dbReference type="GO" id="GO:1901137">
    <property type="term" value="P:carbohydrate derivative biosynthetic process"/>
    <property type="evidence" value="ECO:0007669"/>
    <property type="project" value="UniProtKB-ARBA"/>
</dbReference>
<dbReference type="InterPro" id="IPR028098">
    <property type="entry name" value="Glyco_trans_4-like_N"/>
</dbReference>
<name>A0A238W6X3_9ACTN</name>
<dbReference type="AlphaFoldDB" id="A0A238W6X3"/>
<dbReference type="OrthoDB" id="506201at2"/>
<evidence type="ECO:0000259" key="4">
    <source>
        <dbReference type="Pfam" id="PF13439"/>
    </source>
</evidence>
<dbReference type="Pfam" id="PF00534">
    <property type="entry name" value="Glycos_transf_1"/>
    <property type="match status" value="1"/>
</dbReference>
<dbReference type="InterPro" id="IPR001296">
    <property type="entry name" value="Glyco_trans_1"/>
</dbReference>
<keyword evidence="2 5" id="KW-0808">Transferase</keyword>
<evidence type="ECO:0000313" key="5">
    <source>
        <dbReference type="EMBL" id="SNR42248.1"/>
    </source>
</evidence>
<gene>
    <name evidence="5" type="ORF">SAMN06264365_102217</name>
</gene>
<keyword evidence="1" id="KW-0328">Glycosyltransferase</keyword>
<accession>A0A238W6X3</accession>
<dbReference type="EMBL" id="FZNR01000002">
    <property type="protein sequence ID" value="SNR42248.1"/>
    <property type="molecule type" value="Genomic_DNA"/>
</dbReference>
<evidence type="ECO:0000313" key="6">
    <source>
        <dbReference type="Proteomes" id="UP000198415"/>
    </source>
</evidence>
<dbReference type="PANTHER" id="PTHR45947">
    <property type="entry name" value="SULFOQUINOVOSYL TRANSFERASE SQD2"/>
    <property type="match status" value="1"/>
</dbReference>
<dbReference type="Proteomes" id="UP000198415">
    <property type="component" value="Unassembled WGS sequence"/>
</dbReference>
<keyword evidence="6" id="KW-1185">Reference proteome</keyword>
<organism evidence="5 6">
    <name type="scientific">Actinoplanes regularis</name>
    <dbReference type="NCBI Taxonomy" id="52697"/>
    <lineage>
        <taxon>Bacteria</taxon>
        <taxon>Bacillati</taxon>
        <taxon>Actinomycetota</taxon>
        <taxon>Actinomycetes</taxon>
        <taxon>Micromonosporales</taxon>
        <taxon>Micromonosporaceae</taxon>
        <taxon>Actinoplanes</taxon>
    </lineage>
</organism>
<dbReference type="Gene3D" id="3.40.50.2000">
    <property type="entry name" value="Glycogen Phosphorylase B"/>
    <property type="match status" value="2"/>
</dbReference>
<feature type="domain" description="Glycosyl transferase family 1" evidence="3">
    <location>
        <begin position="181"/>
        <end position="341"/>
    </location>
</feature>
<dbReference type="GO" id="GO:0016757">
    <property type="term" value="F:glycosyltransferase activity"/>
    <property type="evidence" value="ECO:0007669"/>
    <property type="project" value="UniProtKB-KW"/>
</dbReference>
<sequence length="364" mass="39454">MPTERRVAIWRSAMLPGSETFIRNQGDALTRWTPTYVGATRIDSVLSRPDDVIAFPEGKGFLRLRLTGTSPLLQKTLSAVRPALVHAHFGGDGWLVSHSAGQLGVPLVVTLHGHDVTRQPASSGAKGVRYRRNLQTVFRRASLVIAVSGEIRKQAIRWGADPSKVKVHHIGIEVPEAVAELPKKWDVLFIGRFVAKKGIDDLLTALAAIEPRPRALIVGDGELMPAMRARAEELGLEVTFTGSQSPDEVRRHLLESRILACPSKTAPDGDTEGLPTTILEAAALGLPVVATRHSGIPEAVVDGETGLLSPEADPAALAVSIERLLGDEDLQRRLGAQARKHVMANFDLVEQTRRLELLYDEALG</sequence>
<dbReference type="Pfam" id="PF13439">
    <property type="entry name" value="Glyco_transf_4"/>
    <property type="match status" value="1"/>
</dbReference>
<protein>
    <submittedName>
        <fullName evidence="5">Glycosyltransferase involved in cell wall bisynthesis</fullName>
    </submittedName>
</protein>